<evidence type="ECO:0000256" key="1">
    <source>
        <dbReference type="SAM" id="MobiDB-lite"/>
    </source>
</evidence>
<proteinExistence type="predicted"/>
<feature type="non-terminal residue" evidence="2">
    <location>
        <position position="1"/>
    </location>
</feature>
<accession>A0A371I984</accession>
<evidence type="ECO:0000313" key="3">
    <source>
        <dbReference type="Proteomes" id="UP000257109"/>
    </source>
</evidence>
<dbReference type="PANTHER" id="PTHR31257">
    <property type="entry name" value="RICIN B-LIKE LECTIN EULS3"/>
    <property type="match status" value="1"/>
</dbReference>
<reference evidence="2" key="1">
    <citation type="submission" date="2018-05" db="EMBL/GenBank/DDBJ databases">
        <title>Draft genome of Mucuna pruriens seed.</title>
        <authorList>
            <person name="Nnadi N.E."/>
            <person name="Vos R."/>
            <person name="Hasami M.H."/>
            <person name="Devisetty U.K."/>
            <person name="Aguiy J.C."/>
        </authorList>
    </citation>
    <scope>NUCLEOTIDE SEQUENCE [LARGE SCALE GENOMIC DNA]</scope>
    <source>
        <strain evidence="2">JCA_2017</strain>
    </source>
</reference>
<sequence length="175" mass="19570">MEYPFNQAQQHHRRDEDERPNTYPPPGISSTYSDVPKPEAHLLHSSHVTSEHMSQDFDYSAPPPSAPFDHRPHGYPPAPAAADYSCHKVTTALSSKPTVRVLAKADPNFSPTIRHGQVILAPSNPTNEYQHCYEDEKYSTRVKDEEATGEALKHSVGATHPVRSLSQLLKNICDY</sequence>
<dbReference type="EMBL" id="QJKJ01000623">
    <property type="protein sequence ID" value="RDY11555.1"/>
    <property type="molecule type" value="Genomic_DNA"/>
</dbReference>
<dbReference type="InterPro" id="IPR040249">
    <property type="entry name" value="Ricin_B-like_lectin_EULS3-like"/>
</dbReference>
<protein>
    <submittedName>
        <fullName evidence="2">Ricin B-like lectin EULS3</fullName>
    </submittedName>
</protein>
<feature type="region of interest" description="Disordered" evidence="1">
    <location>
        <begin position="1"/>
        <end position="76"/>
    </location>
</feature>
<organism evidence="2 3">
    <name type="scientific">Mucuna pruriens</name>
    <name type="common">Velvet bean</name>
    <name type="synonym">Dolichos pruriens</name>
    <dbReference type="NCBI Taxonomy" id="157652"/>
    <lineage>
        <taxon>Eukaryota</taxon>
        <taxon>Viridiplantae</taxon>
        <taxon>Streptophyta</taxon>
        <taxon>Embryophyta</taxon>
        <taxon>Tracheophyta</taxon>
        <taxon>Spermatophyta</taxon>
        <taxon>Magnoliopsida</taxon>
        <taxon>eudicotyledons</taxon>
        <taxon>Gunneridae</taxon>
        <taxon>Pentapetalae</taxon>
        <taxon>rosids</taxon>
        <taxon>fabids</taxon>
        <taxon>Fabales</taxon>
        <taxon>Fabaceae</taxon>
        <taxon>Papilionoideae</taxon>
        <taxon>50 kb inversion clade</taxon>
        <taxon>NPAAA clade</taxon>
        <taxon>indigoferoid/millettioid clade</taxon>
        <taxon>Phaseoleae</taxon>
        <taxon>Mucuna</taxon>
    </lineage>
</organism>
<dbReference type="GO" id="GO:0030246">
    <property type="term" value="F:carbohydrate binding"/>
    <property type="evidence" value="ECO:0007669"/>
    <property type="project" value="UniProtKB-KW"/>
</dbReference>
<gene>
    <name evidence="2" type="primary">EULS3</name>
    <name evidence="2" type="ORF">CR513_03774</name>
</gene>
<dbReference type="OrthoDB" id="7769065at2759"/>
<dbReference type="Proteomes" id="UP000257109">
    <property type="component" value="Unassembled WGS sequence"/>
</dbReference>
<comment type="caution">
    <text evidence="2">The sequence shown here is derived from an EMBL/GenBank/DDBJ whole genome shotgun (WGS) entry which is preliminary data.</text>
</comment>
<dbReference type="PANTHER" id="PTHR31257:SF2">
    <property type="entry name" value="RICIN B-LIKE LECTIN EULS3"/>
    <property type="match status" value="1"/>
</dbReference>
<feature type="non-terminal residue" evidence="2">
    <location>
        <position position="175"/>
    </location>
</feature>
<evidence type="ECO:0000313" key="2">
    <source>
        <dbReference type="EMBL" id="RDY11555.1"/>
    </source>
</evidence>
<dbReference type="AlphaFoldDB" id="A0A371I984"/>
<keyword evidence="3" id="KW-1185">Reference proteome</keyword>
<name>A0A371I984_MUCPR</name>
<dbReference type="STRING" id="157652.A0A371I984"/>